<proteinExistence type="predicted"/>
<dbReference type="EMBL" id="MU266469">
    <property type="protein sequence ID" value="KAH7922897.1"/>
    <property type="molecule type" value="Genomic_DNA"/>
</dbReference>
<keyword evidence="2" id="KW-1185">Reference proteome</keyword>
<gene>
    <name evidence="1" type="ORF">BV22DRAFT_625928</name>
</gene>
<accession>A0ACB8BB31</accession>
<protein>
    <submittedName>
        <fullName evidence="1">Uncharacterized protein</fullName>
    </submittedName>
</protein>
<reference evidence="1" key="1">
    <citation type="journal article" date="2021" name="New Phytol.">
        <title>Evolutionary innovations through gain and loss of genes in the ectomycorrhizal Boletales.</title>
        <authorList>
            <person name="Wu G."/>
            <person name="Miyauchi S."/>
            <person name="Morin E."/>
            <person name="Kuo A."/>
            <person name="Drula E."/>
            <person name="Varga T."/>
            <person name="Kohler A."/>
            <person name="Feng B."/>
            <person name="Cao Y."/>
            <person name="Lipzen A."/>
            <person name="Daum C."/>
            <person name="Hundley H."/>
            <person name="Pangilinan J."/>
            <person name="Johnson J."/>
            <person name="Barry K."/>
            <person name="LaButti K."/>
            <person name="Ng V."/>
            <person name="Ahrendt S."/>
            <person name="Min B."/>
            <person name="Choi I.G."/>
            <person name="Park H."/>
            <person name="Plett J.M."/>
            <person name="Magnuson J."/>
            <person name="Spatafora J.W."/>
            <person name="Nagy L.G."/>
            <person name="Henrissat B."/>
            <person name="Grigoriev I.V."/>
            <person name="Yang Z.L."/>
            <person name="Xu J."/>
            <person name="Martin F.M."/>
        </authorList>
    </citation>
    <scope>NUCLEOTIDE SEQUENCE</scope>
    <source>
        <strain evidence="1">KUC20120723A-06</strain>
    </source>
</reference>
<organism evidence="1 2">
    <name type="scientific">Leucogyrophana mollusca</name>
    <dbReference type="NCBI Taxonomy" id="85980"/>
    <lineage>
        <taxon>Eukaryota</taxon>
        <taxon>Fungi</taxon>
        <taxon>Dikarya</taxon>
        <taxon>Basidiomycota</taxon>
        <taxon>Agaricomycotina</taxon>
        <taxon>Agaricomycetes</taxon>
        <taxon>Agaricomycetidae</taxon>
        <taxon>Boletales</taxon>
        <taxon>Boletales incertae sedis</taxon>
        <taxon>Leucogyrophana</taxon>
    </lineage>
</organism>
<name>A0ACB8BB31_9AGAM</name>
<sequence>MPDAIPFGTSVHRARDEGSPPDLSRRSSTHHRSLDGILDENASPTNPHLSSSLPPLSNDNASSSASTDTALDESYLLDSCSTLLDETKDTDKSRTSNENSAKDANRPSMPFDARLVDVRVPEAPLSDVFGDCIAPVVPFPLPTSLHSRRPRITPRPTFRGLLWVTTRTPSESLANSVLDEEFLPTARHLPSPSQKLASRRPRGCR</sequence>
<comment type="caution">
    <text evidence="1">The sequence shown here is derived from an EMBL/GenBank/DDBJ whole genome shotgun (WGS) entry which is preliminary data.</text>
</comment>
<dbReference type="Proteomes" id="UP000790709">
    <property type="component" value="Unassembled WGS sequence"/>
</dbReference>
<evidence type="ECO:0000313" key="1">
    <source>
        <dbReference type="EMBL" id="KAH7922897.1"/>
    </source>
</evidence>
<evidence type="ECO:0000313" key="2">
    <source>
        <dbReference type="Proteomes" id="UP000790709"/>
    </source>
</evidence>